<dbReference type="EMBL" id="MSFO01000011">
    <property type="protein sequence ID" value="PLB43346.1"/>
    <property type="molecule type" value="Genomic_DNA"/>
</dbReference>
<dbReference type="GO" id="GO:0005524">
    <property type="term" value="F:ATP binding"/>
    <property type="evidence" value="ECO:0007669"/>
    <property type="project" value="InterPro"/>
</dbReference>
<dbReference type="Gene3D" id="1.10.510.10">
    <property type="entry name" value="Transferase(Phosphotransferase) domain 1"/>
    <property type="match status" value="1"/>
</dbReference>
<dbReference type="RefSeq" id="XP_024698648.1">
    <property type="nucleotide sequence ID" value="XM_024855224.1"/>
</dbReference>
<dbReference type="Pfam" id="PF00069">
    <property type="entry name" value="Pkinase"/>
    <property type="match status" value="1"/>
</dbReference>
<dbReference type="GO" id="GO:0004674">
    <property type="term" value="F:protein serine/threonine kinase activity"/>
    <property type="evidence" value="ECO:0007669"/>
    <property type="project" value="TreeGrafter"/>
</dbReference>
<dbReference type="OrthoDB" id="4062651at2759"/>
<reference evidence="2 3" key="1">
    <citation type="submission" date="2016-12" db="EMBL/GenBank/DDBJ databases">
        <title>The genomes of Aspergillus section Nigri reveals drivers in fungal speciation.</title>
        <authorList>
            <consortium name="DOE Joint Genome Institute"/>
            <person name="Vesth T.C."/>
            <person name="Nybo J."/>
            <person name="Theobald S."/>
            <person name="Brandl J."/>
            <person name="Frisvad J.C."/>
            <person name="Nielsen K.F."/>
            <person name="Lyhne E.K."/>
            <person name="Kogle M.E."/>
            <person name="Kuo A."/>
            <person name="Riley R."/>
            <person name="Clum A."/>
            <person name="Nolan M."/>
            <person name="Lipzen A."/>
            <person name="Salamov A."/>
            <person name="Henrissat B."/>
            <person name="Wiebenga A."/>
            <person name="De Vries R.P."/>
            <person name="Grigoriev I.V."/>
            <person name="Mortensen U.H."/>
            <person name="Andersen M.R."/>
            <person name="Baker S.E."/>
        </authorList>
    </citation>
    <scope>NUCLEOTIDE SEQUENCE [LARGE SCALE GENOMIC DNA]</scope>
    <source>
        <strain evidence="2 3">IBT 23096</strain>
    </source>
</reference>
<proteinExistence type="predicted"/>
<dbReference type="InterPro" id="IPR000719">
    <property type="entry name" value="Prot_kinase_dom"/>
</dbReference>
<gene>
    <name evidence="2" type="ORF">P170DRAFT_514591</name>
</gene>
<dbReference type="SMART" id="SM00220">
    <property type="entry name" value="S_TKc"/>
    <property type="match status" value="1"/>
</dbReference>
<keyword evidence="3" id="KW-1185">Reference proteome</keyword>
<dbReference type="SUPFAM" id="SSF56112">
    <property type="entry name" value="Protein kinase-like (PK-like)"/>
    <property type="match status" value="1"/>
</dbReference>
<dbReference type="VEuPathDB" id="FungiDB:P170DRAFT_514591"/>
<dbReference type="PANTHER" id="PTHR44329">
    <property type="entry name" value="SERINE/THREONINE-PROTEIN KINASE TNNI3K-RELATED"/>
    <property type="match status" value="1"/>
</dbReference>
<accession>A0A2I2FRW2</accession>
<protein>
    <submittedName>
        <fullName evidence="2">Kinase-like protein</fullName>
    </submittedName>
</protein>
<keyword evidence="2" id="KW-0418">Kinase</keyword>
<dbReference type="InterPro" id="IPR051681">
    <property type="entry name" value="Ser/Thr_Kinases-Pseudokinases"/>
</dbReference>
<evidence type="ECO:0000259" key="1">
    <source>
        <dbReference type="PROSITE" id="PS50011"/>
    </source>
</evidence>
<dbReference type="InterPro" id="IPR011009">
    <property type="entry name" value="Kinase-like_dom_sf"/>
</dbReference>
<dbReference type="Proteomes" id="UP000234275">
    <property type="component" value="Unassembled WGS sequence"/>
</dbReference>
<evidence type="ECO:0000313" key="2">
    <source>
        <dbReference type="EMBL" id="PLB43346.1"/>
    </source>
</evidence>
<comment type="caution">
    <text evidence="2">The sequence shown here is derived from an EMBL/GenBank/DDBJ whole genome shotgun (WGS) entry which is preliminary data.</text>
</comment>
<sequence length="382" mass="43326">MDSRISDQIQMLPRTYKEDQAYRTDDSEPCSRSENIVFKADSSKWHVRVTFRGQIGITKRSGLLKRRKNLEAFISMVDFHLLPLIPDTVSELVIEQASYSAKLPLNPGHNPESSDSLDADWTYIIQEDVARVRYPNYENNSNLPAMILTDIEETEQLSNNVFLITKKDEATNFIYKTVDHPFNEPNHTTMFERELHNLQLYQDSPSMVQLIAVVKAPSPYQTTTTPSEQDHNVIYGMVLEYHPNGTLEDAITRRDGKGVAWKSWPRQLARALLRLHDSCITHMDVAPRNAVIDASNGAVWIDIGVGYTYENLAPELRDDSSPLDASFEVRCRSDWWAFGKLLVELASIEDGGFSDILRDIGGGLCLGNFEERLGICDAIQQL</sequence>
<dbReference type="GeneID" id="36562930"/>
<evidence type="ECO:0000313" key="3">
    <source>
        <dbReference type="Proteomes" id="UP000234275"/>
    </source>
</evidence>
<dbReference type="PROSITE" id="PS50011">
    <property type="entry name" value="PROTEIN_KINASE_DOM"/>
    <property type="match status" value="1"/>
</dbReference>
<organism evidence="2 3">
    <name type="scientific">Aspergillus steynii IBT 23096</name>
    <dbReference type="NCBI Taxonomy" id="1392250"/>
    <lineage>
        <taxon>Eukaryota</taxon>
        <taxon>Fungi</taxon>
        <taxon>Dikarya</taxon>
        <taxon>Ascomycota</taxon>
        <taxon>Pezizomycotina</taxon>
        <taxon>Eurotiomycetes</taxon>
        <taxon>Eurotiomycetidae</taxon>
        <taxon>Eurotiales</taxon>
        <taxon>Aspergillaceae</taxon>
        <taxon>Aspergillus</taxon>
        <taxon>Aspergillus subgen. Circumdati</taxon>
    </lineage>
</organism>
<name>A0A2I2FRW2_9EURO</name>
<dbReference type="AlphaFoldDB" id="A0A2I2FRW2"/>
<feature type="domain" description="Protein kinase" evidence="1">
    <location>
        <begin position="151"/>
        <end position="382"/>
    </location>
</feature>
<dbReference type="STRING" id="1392250.A0A2I2FRW2"/>
<keyword evidence="2" id="KW-0808">Transferase</keyword>